<dbReference type="STRING" id="675824.A0A1E3QDG3"/>
<dbReference type="Pfam" id="PF25809">
    <property type="entry name" value="STEEP1"/>
    <property type="match status" value="1"/>
</dbReference>
<name>A0A1E3QDG3_LIPST</name>
<dbReference type="AlphaFoldDB" id="A0A1E3QDG3"/>
<proteinExistence type="predicted"/>
<feature type="domain" description="STEEP1" evidence="1">
    <location>
        <begin position="4"/>
        <end position="108"/>
    </location>
</feature>
<evidence type="ECO:0000313" key="2">
    <source>
        <dbReference type="EMBL" id="ODQ75628.1"/>
    </source>
</evidence>
<gene>
    <name evidence="2" type="ORF">LIPSTDRAFT_115458</name>
</gene>
<sequence length="111" mass="12754">MYQSDIAAYRCRCAQFILAITPPISNLPHRDPSICGVPSIVIPRNDGRCVFIINADRDRKPTNLRRKDGNDERWFMYHCPRCNLAVAYDTADKEAAYTYILESALLRMDVD</sequence>
<keyword evidence="3" id="KW-1185">Reference proteome</keyword>
<evidence type="ECO:0000259" key="1">
    <source>
        <dbReference type="Pfam" id="PF25809"/>
    </source>
</evidence>
<accession>A0A1E3QDG3</accession>
<dbReference type="OrthoDB" id="418131at2759"/>
<protein>
    <recommendedName>
        <fullName evidence="1">STEEP1 domain-containing protein</fullName>
    </recommendedName>
</protein>
<dbReference type="Proteomes" id="UP000094385">
    <property type="component" value="Unassembled WGS sequence"/>
</dbReference>
<dbReference type="InterPro" id="IPR057965">
    <property type="entry name" value="STEEP1_dom"/>
</dbReference>
<organism evidence="2 3">
    <name type="scientific">Lipomyces starkeyi NRRL Y-11557</name>
    <dbReference type="NCBI Taxonomy" id="675824"/>
    <lineage>
        <taxon>Eukaryota</taxon>
        <taxon>Fungi</taxon>
        <taxon>Dikarya</taxon>
        <taxon>Ascomycota</taxon>
        <taxon>Saccharomycotina</taxon>
        <taxon>Lipomycetes</taxon>
        <taxon>Lipomycetales</taxon>
        <taxon>Lipomycetaceae</taxon>
        <taxon>Lipomyces</taxon>
    </lineage>
</organism>
<dbReference type="EMBL" id="KV454290">
    <property type="protein sequence ID" value="ODQ75628.1"/>
    <property type="molecule type" value="Genomic_DNA"/>
</dbReference>
<reference evidence="2 3" key="1">
    <citation type="journal article" date="2016" name="Proc. Natl. Acad. Sci. U.S.A.">
        <title>Comparative genomics of biotechnologically important yeasts.</title>
        <authorList>
            <person name="Riley R."/>
            <person name="Haridas S."/>
            <person name="Wolfe K.H."/>
            <person name="Lopes M.R."/>
            <person name="Hittinger C.T."/>
            <person name="Goeker M."/>
            <person name="Salamov A.A."/>
            <person name="Wisecaver J.H."/>
            <person name="Long T.M."/>
            <person name="Calvey C.H."/>
            <person name="Aerts A.L."/>
            <person name="Barry K.W."/>
            <person name="Choi C."/>
            <person name="Clum A."/>
            <person name="Coughlan A.Y."/>
            <person name="Deshpande S."/>
            <person name="Douglass A.P."/>
            <person name="Hanson S.J."/>
            <person name="Klenk H.-P."/>
            <person name="LaButti K.M."/>
            <person name="Lapidus A."/>
            <person name="Lindquist E.A."/>
            <person name="Lipzen A.M."/>
            <person name="Meier-Kolthoff J.P."/>
            <person name="Ohm R.A."/>
            <person name="Otillar R.P."/>
            <person name="Pangilinan J.L."/>
            <person name="Peng Y."/>
            <person name="Rokas A."/>
            <person name="Rosa C.A."/>
            <person name="Scheuner C."/>
            <person name="Sibirny A.A."/>
            <person name="Slot J.C."/>
            <person name="Stielow J.B."/>
            <person name="Sun H."/>
            <person name="Kurtzman C.P."/>
            <person name="Blackwell M."/>
            <person name="Grigoriev I.V."/>
            <person name="Jeffries T.W."/>
        </authorList>
    </citation>
    <scope>NUCLEOTIDE SEQUENCE [LARGE SCALE GENOMIC DNA]</scope>
    <source>
        <strain evidence="2 3">NRRL Y-11557</strain>
    </source>
</reference>
<evidence type="ECO:0000313" key="3">
    <source>
        <dbReference type="Proteomes" id="UP000094385"/>
    </source>
</evidence>